<evidence type="ECO:0000313" key="2">
    <source>
        <dbReference type="EMBL" id="KAF1972137.1"/>
    </source>
</evidence>
<protein>
    <submittedName>
        <fullName evidence="2">Uncharacterized protein</fullName>
    </submittedName>
</protein>
<feature type="compositionally biased region" description="Low complexity" evidence="1">
    <location>
        <begin position="262"/>
        <end position="274"/>
    </location>
</feature>
<dbReference type="OrthoDB" id="3798910at2759"/>
<evidence type="ECO:0000313" key="3">
    <source>
        <dbReference type="Proteomes" id="UP000800036"/>
    </source>
</evidence>
<dbReference type="EMBL" id="ML976689">
    <property type="protein sequence ID" value="KAF1972137.1"/>
    <property type="molecule type" value="Genomic_DNA"/>
</dbReference>
<evidence type="ECO:0000256" key="1">
    <source>
        <dbReference type="SAM" id="MobiDB-lite"/>
    </source>
</evidence>
<dbReference type="AlphaFoldDB" id="A0A6A5VFT7"/>
<proteinExistence type="predicted"/>
<gene>
    <name evidence="2" type="ORF">BU23DRAFT_644909</name>
</gene>
<organism evidence="2 3">
    <name type="scientific">Bimuria novae-zelandiae CBS 107.79</name>
    <dbReference type="NCBI Taxonomy" id="1447943"/>
    <lineage>
        <taxon>Eukaryota</taxon>
        <taxon>Fungi</taxon>
        <taxon>Dikarya</taxon>
        <taxon>Ascomycota</taxon>
        <taxon>Pezizomycotina</taxon>
        <taxon>Dothideomycetes</taxon>
        <taxon>Pleosporomycetidae</taxon>
        <taxon>Pleosporales</taxon>
        <taxon>Massarineae</taxon>
        <taxon>Didymosphaeriaceae</taxon>
        <taxon>Bimuria</taxon>
    </lineage>
</organism>
<sequence length="470" mass="52067">MESPTLSSALTLIKRMVDTWLSGESSPHSGELAAFIDALNLLKNHAYQKLHDDTETEGEPHIHTPSLRSRNVELRPSKRGRNDTERASSRKRAHLQSDSLFVNENGPGSDSDQAETGSEQERHGETSTHLQQAIAEQSQLTNRRELSEVMGQLNDPVWQPNDPVGELNDPMWDYLMGAEQGSGREQSVRLSSPEDVLPMIDVPRPFIEESSNEVGEAAERFNGEDCNGEAVEQATSTDITQHRIQSQNSAELDETGSSTDGSQLDPDLLPDPSSPRFFEEAFQERFGSEHGTAVNSPALDVIEPEYPPQNFANDPEFLPHLEMARRMGFCFPQERAGSTDETSVRERLSPLLEEKPLNTSLLHGLLYTVLPSPLRIFELCPTPSDHDFPRSEELVEMFVAIVPISEESTTLLLLGDPTAKVLHILASRSADTSAIGAFQSLPKRPVHRVRINEQSGSALDASRPRNPSKE</sequence>
<feature type="compositionally biased region" description="Basic and acidic residues" evidence="1">
    <location>
        <begin position="52"/>
        <end position="62"/>
    </location>
</feature>
<reference evidence="2" key="1">
    <citation type="journal article" date="2020" name="Stud. Mycol.">
        <title>101 Dothideomycetes genomes: a test case for predicting lifestyles and emergence of pathogens.</title>
        <authorList>
            <person name="Haridas S."/>
            <person name="Albert R."/>
            <person name="Binder M."/>
            <person name="Bloem J."/>
            <person name="Labutti K."/>
            <person name="Salamov A."/>
            <person name="Andreopoulos B."/>
            <person name="Baker S."/>
            <person name="Barry K."/>
            <person name="Bills G."/>
            <person name="Bluhm B."/>
            <person name="Cannon C."/>
            <person name="Castanera R."/>
            <person name="Culley D."/>
            <person name="Daum C."/>
            <person name="Ezra D."/>
            <person name="Gonzalez J."/>
            <person name="Henrissat B."/>
            <person name="Kuo A."/>
            <person name="Liang C."/>
            <person name="Lipzen A."/>
            <person name="Lutzoni F."/>
            <person name="Magnuson J."/>
            <person name="Mondo S."/>
            <person name="Nolan M."/>
            <person name="Ohm R."/>
            <person name="Pangilinan J."/>
            <person name="Park H.-J."/>
            <person name="Ramirez L."/>
            <person name="Alfaro M."/>
            <person name="Sun H."/>
            <person name="Tritt A."/>
            <person name="Yoshinaga Y."/>
            <person name="Zwiers L.-H."/>
            <person name="Turgeon B."/>
            <person name="Goodwin S."/>
            <person name="Spatafora J."/>
            <person name="Crous P."/>
            <person name="Grigoriev I."/>
        </authorList>
    </citation>
    <scope>NUCLEOTIDE SEQUENCE</scope>
    <source>
        <strain evidence="2">CBS 107.79</strain>
    </source>
</reference>
<keyword evidence="3" id="KW-1185">Reference proteome</keyword>
<feature type="region of interest" description="Disordered" evidence="1">
    <location>
        <begin position="248"/>
        <end position="274"/>
    </location>
</feature>
<feature type="compositionally biased region" description="Polar residues" evidence="1">
    <location>
        <begin position="248"/>
        <end position="261"/>
    </location>
</feature>
<feature type="compositionally biased region" description="Polar residues" evidence="1">
    <location>
        <begin position="127"/>
        <end position="137"/>
    </location>
</feature>
<name>A0A6A5VFT7_9PLEO</name>
<dbReference type="Proteomes" id="UP000800036">
    <property type="component" value="Unassembled WGS sequence"/>
</dbReference>
<feature type="region of interest" description="Disordered" evidence="1">
    <location>
        <begin position="52"/>
        <end position="137"/>
    </location>
</feature>
<accession>A0A6A5VFT7</accession>
<feature type="compositionally biased region" description="Basic and acidic residues" evidence="1">
    <location>
        <begin position="70"/>
        <end position="88"/>
    </location>
</feature>
<feature type="compositionally biased region" description="Polar residues" evidence="1">
    <location>
        <begin position="96"/>
        <end position="117"/>
    </location>
</feature>